<dbReference type="PANTHER" id="PTHR43719:SF28">
    <property type="entry name" value="PEROXIDE STRESS-ACTIVATED HISTIDINE KINASE MAK1-RELATED"/>
    <property type="match status" value="1"/>
</dbReference>
<sequence>AIKLINSEVELINDSYLSSSNSDIDQLKSCRISLILTECNLPIISGFDVSRTIRAMRPPISNIPIIVLTTLTAEEIQNECIESGINDYLSKPLKTNEFENVLTNWI</sequence>
<organism evidence="4 5">
    <name type="scientific">Cetraspora pellucida</name>
    <dbReference type="NCBI Taxonomy" id="1433469"/>
    <lineage>
        <taxon>Eukaryota</taxon>
        <taxon>Fungi</taxon>
        <taxon>Fungi incertae sedis</taxon>
        <taxon>Mucoromycota</taxon>
        <taxon>Glomeromycotina</taxon>
        <taxon>Glomeromycetes</taxon>
        <taxon>Diversisporales</taxon>
        <taxon>Gigasporaceae</taxon>
        <taxon>Cetraspora</taxon>
    </lineage>
</organism>
<proteinExistence type="predicted"/>
<evidence type="ECO:0000313" key="4">
    <source>
        <dbReference type="EMBL" id="CAG8738167.1"/>
    </source>
</evidence>
<dbReference type="Pfam" id="PF00072">
    <property type="entry name" value="Response_reg"/>
    <property type="match status" value="1"/>
</dbReference>
<dbReference type="SUPFAM" id="SSF52172">
    <property type="entry name" value="CheY-like"/>
    <property type="match status" value="1"/>
</dbReference>
<protein>
    <submittedName>
        <fullName evidence="4">7246_t:CDS:1</fullName>
    </submittedName>
</protein>
<dbReference type="PANTHER" id="PTHR43719">
    <property type="entry name" value="TWO-COMPONENT HISTIDINE KINASE"/>
    <property type="match status" value="1"/>
</dbReference>
<reference evidence="4" key="1">
    <citation type="submission" date="2021-06" db="EMBL/GenBank/DDBJ databases">
        <authorList>
            <person name="Kallberg Y."/>
            <person name="Tangrot J."/>
            <person name="Rosling A."/>
        </authorList>
    </citation>
    <scope>NUCLEOTIDE SEQUENCE</scope>
    <source>
        <strain evidence="4">FL966</strain>
    </source>
</reference>
<name>A0A9N9NKL3_9GLOM</name>
<dbReference type="InterPro" id="IPR011006">
    <property type="entry name" value="CheY-like_superfamily"/>
</dbReference>
<comment type="caution">
    <text evidence="4">The sequence shown here is derived from an EMBL/GenBank/DDBJ whole genome shotgun (WGS) entry which is preliminary data.</text>
</comment>
<gene>
    <name evidence="4" type="ORF">CPELLU_LOCUS13929</name>
</gene>
<evidence type="ECO:0000256" key="2">
    <source>
        <dbReference type="PROSITE-ProRule" id="PRU00169"/>
    </source>
</evidence>
<dbReference type="CDD" id="cd17546">
    <property type="entry name" value="REC_hyHK_CKI1_RcsC-like"/>
    <property type="match status" value="1"/>
</dbReference>
<feature type="domain" description="Response regulatory" evidence="3">
    <location>
        <begin position="1"/>
        <end position="106"/>
    </location>
</feature>
<feature type="non-terminal residue" evidence="4">
    <location>
        <position position="1"/>
    </location>
</feature>
<dbReference type="PROSITE" id="PS50110">
    <property type="entry name" value="RESPONSE_REGULATORY"/>
    <property type="match status" value="1"/>
</dbReference>
<dbReference type="SMART" id="SM00448">
    <property type="entry name" value="REC"/>
    <property type="match status" value="1"/>
</dbReference>
<dbReference type="InterPro" id="IPR001789">
    <property type="entry name" value="Sig_transdc_resp-reg_receiver"/>
</dbReference>
<keyword evidence="5" id="KW-1185">Reference proteome</keyword>
<dbReference type="InterPro" id="IPR050956">
    <property type="entry name" value="2C_system_His_kinase"/>
</dbReference>
<dbReference type="GO" id="GO:0000160">
    <property type="term" value="P:phosphorelay signal transduction system"/>
    <property type="evidence" value="ECO:0007669"/>
    <property type="project" value="InterPro"/>
</dbReference>
<comment type="caution">
    <text evidence="2">Lacks conserved residue(s) required for the propagation of feature annotation.</text>
</comment>
<keyword evidence="1" id="KW-0597">Phosphoprotein</keyword>
<feature type="non-terminal residue" evidence="4">
    <location>
        <position position="106"/>
    </location>
</feature>
<evidence type="ECO:0000313" key="5">
    <source>
        <dbReference type="Proteomes" id="UP000789759"/>
    </source>
</evidence>
<dbReference type="OrthoDB" id="60033at2759"/>
<dbReference type="Gene3D" id="3.40.50.2300">
    <property type="match status" value="1"/>
</dbReference>
<dbReference type="AlphaFoldDB" id="A0A9N9NKL3"/>
<accession>A0A9N9NKL3</accession>
<dbReference type="EMBL" id="CAJVQA010015594">
    <property type="protein sequence ID" value="CAG8738167.1"/>
    <property type="molecule type" value="Genomic_DNA"/>
</dbReference>
<evidence type="ECO:0000256" key="1">
    <source>
        <dbReference type="ARBA" id="ARBA00022553"/>
    </source>
</evidence>
<evidence type="ECO:0000259" key="3">
    <source>
        <dbReference type="PROSITE" id="PS50110"/>
    </source>
</evidence>
<dbReference type="Proteomes" id="UP000789759">
    <property type="component" value="Unassembled WGS sequence"/>
</dbReference>